<dbReference type="Proteomes" id="UP001168098">
    <property type="component" value="Unassembled WGS sequence"/>
</dbReference>
<name>A0AA39DK02_VITRO</name>
<reference evidence="1 2" key="1">
    <citation type="journal article" date="2023" name="BMC Biotechnol.">
        <title>Vitis rotundifolia cv Carlos genome sequencing.</title>
        <authorList>
            <person name="Huff M."/>
            <person name="Hulse-Kemp A."/>
            <person name="Scheffler B."/>
            <person name="Youngblood R."/>
            <person name="Simpson S."/>
            <person name="Babiker E."/>
            <person name="Staton M."/>
        </authorList>
    </citation>
    <scope>NUCLEOTIDE SEQUENCE [LARGE SCALE GENOMIC DNA]</scope>
    <source>
        <tissue evidence="1">Leaf</tissue>
    </source>
</reference>
<keyword evidence="2" id="KW-1185">Reference proteome</keyword>
<dbReference type="AlphaFoldDB" id="A0AA39DK02"/>
<gene>
    <name evidence="1" type="ORF">PVL29_016224</name>
</gene>
<protein>
    <submittedName>
        <fullName evidence="1">Uncharacterized protein</fullName>
    </submittedName>
</protein>
<comment type="caution">
    <text evidence="1">The sequence shown here is derived from an EMBL/GenBank/DDBJ whole genome shotgun (WGS) entry which is preliminary data.</text>
</comment>
<organism evidence="1 2">
    <name type="scientific">Vitis rotundifolia</name>
    <name type="common">Muscadine grape</name>
    <dbReference type="NCBI Taxonomy" id="103349"/>
    <lineage>
        <taxon>Eukaryota</taxon>
        <taxon>Viridiplantae</taxon>
        <taxon>Streptophyta</taxon>
        <taxon>Embryophyta</taxon>
        <taxon>Tracheophyta</taxon>
        <taxon>Spermatophyta</taxon>
        <taxon>Magnoliopsida</taxon>
        <taxon>eudicotyledons</taxon>
        <taxon>Gunneridae</taxon>
        <taxon>Pentapetalae</taxon>
        <taxon>rosids</taxon>
        <taxon>Vitales</taxon>
        <taxon>Vitaceae</taxon>
        <taxon>Viteae</taxon>
        <taxon>Vitis</taxon>
    </lineage>
</organism>
<proteinExistence type="predicted"/>
<evidence type="ECO:0000313" key="2">
    <source>
        <dbReference type="Proteomes" id="UP001168098"/>
    </source>
</evidence>
<dbReference type="EMBL" id="JARBHA010000012">
    <property type="protein sequence ID" value="KAJ9687653.1"/>
    <property type="molecule type" value="Genomic_DNA"/>
</dbReference>
<evidence type="ECO:0000313" key="1">
    <source>
        <dbReference type="EMBL" id="KAJ9687653.1"/>
    </source>
</evidence>
<sequence>MVLPFTPKIRGKGLSFMGNCGLLVAENLEVTPSSTFQFPSSYFPSSCGFTSSFLSPSALILPNSDIQSLNPLENRVNSEFFFKKDDDGTVGQISVGIPNLVLEVNQTAYPNQLTESVNPLMPKTTLPSNLATVSQGVSGGSPSGEFQIEGISPGKWQKCTRS</sequence>
<accession>A0AA39DK02</accession>